<comment type="caution">
    <text evidence="2">The sequence shown here is derived from an EMBL/GenBank/DDBJ whole genome shotgun (WGS) entry which is preliminary data.</text>
</comment>
<dbReference type="InterPro" id="IPR038765">
    <property type="entry name" value="Papain-like_cys_pep_sf"/>
</dbReference>
<dbReference type="SUPFAM" id="SSF54001">
    <property type="entry name" value="Cysteine proteinases"/>
    <property type="match status" value="1"/>
</dbReference>
<reference evidence="2 3" key="1">
    <citation type="submission" date="2019-02" db="EMBL/GenBank/DDBJ databases">
        <title>Hansschlegelia quercus sp. nov., a novel methylotrophic bacterium from buds of oak (Quercus robur L.).</title>
        <authorList>
            <person name="Agafonova N.V."/>
            <person name="Kaparullina E.N."/>
            <person name="Grouzdev D.S."/>
            <person name="Doronina N.V."/>
        </authorList>
    </citation>
    <scope>NUCLEOTIDE SEQUENCE [LARGE SCALE GENOMIC DNA]</scope>
    <source>
        <strain evidence="2 3">Dub</strain>
    </source>
</reference>
<dbReference type="InterPro" id="IPR036365">
    <property type="entry name" value="PGBD-like_sf"/>
</dbReference>
<dbReference type="RefSeq" id="WP_131004165.1">
    <property type="nucleotide sequence ID" value="NZ_JBHSZR010000009.1"/>
</dbReference>
<dbReference type="InterPro" id="IPR036366">
    <property type="entry name" value="PGBDSf"/>
</dbReference>
<gene>
    <name evidence="2" type="ORF">EYR15_13930</name>
</gene>
<dbReference type="Gene3D" id="1.10.101.10">
    <property type="entry name" value="PGBD-like superfamily/PGBD"/>
    <property type="match status" value="1"/>
</dbReference>
<dbReference type="AlphaFoldDB" id="A0A4Q9GBM6"/>
<evidence type="ECO:0000313" key="2">
    <source>
        <dbReference type="EMBL" id="TBN48681.1"/>
    </source>
</evidence>
<dbReference type="Proteomes" id="UP000291613">
    <property type="component" value="Unassembled WGS sequence"/>
</dbReference>
<evidence type="ECO:0000259" key="1">
    <source>
        <dbReference type="Pfam" id="PF01471"/>
    </source>
</evidence>
<dbReference type="NCBIfam" id="TIGR02594">
    <property type="entry name" value="TIGR02594 family protein"/>
    <property type="match status" value="1"/>
</dbReference>
<dbReference type="OrthoDB" id="5395100at2"/>
<dbReference type="EMBL" id="SIUB01000007">
    <property type="protein sequence ID" value="TBN48681.1"/>
    <property type="molecule type" value="Genomic_DNA"/>
</dbReference>
<accession>A0A4Q9GBM6</accession>
<name>A0A4Q9GBM6_9HYPH</name>
<organism evidence="2 3">
    <name type="scientific">Hansschlegelia quercus</name>
    <dbReference type="NCBI Taxonomy" id="2528245"/>
    <lineage>
        <taxon>Bacteria</taxon>
        <taxon>Pseudomonadati</taxon>
        <taxon>Pseudomonadota</taxon>
        <taxon>Alphaproteobacteria</taxon>
        <taxon>Hyphomicrobiales</taxon>
        <taxon>Methylopilaceae</taxon>
        <taxon>Hansschlegelia</taxon>
    </lineage>
</organism>
<keyword evidence="3" id="KW-1185">Reference proteome</keyword>
<proteinExistence type="predicted"/>
<dbReference type="InterPro" id="IPR013423">
    <property type="entry name" value="CHP02594"/>
</dbReference>
<feature type="domain" description="Peptidoglycan binding-like" evidence="1">
    <location>
        <begin position="3"/>
        <end position="55"/>
    </location>
</feature>
<dbReference type="SUPFAM" id="SSF47090">
    <property type="entry name" value="PGBD-like"/>
    <property type="match status" value="1"/>
</dbReference>
<evidence type="ECO:0000313" key="3">
    <source>
        <dbReference type="Proteomes" id="UP000291613"/>
    </source>
</evidence>
<dbReference type="Pfam" id="PF01471">
    <property type="entry name" value="PG_binding_1"/>
    <property type="match status" value="1"/>
</dbReference>
<dbReference type="InterPro" id="IPR002477">
    <property type="entry name" value="Peptidoglycan-bd-like"/>
</dbReference>
<protein>
    <submittedName>
        <fullName evidence="2">TIGR02594 family protein</fullName>
    </submittedName>
</protein>
<sequence>MTVLDIQQRLLALGHNPGALDGAWGPRTRAAVIAFQRSVGLDPDGVAGPKTIAALNRQTPDATPLKPGEPVWVLEGRRKLGLHESLNSAALKAWLKSDGHTIGDPAVYPWCGDFVETCIRLGLPEEPVPANPYLARNWMSFGVVCPKPVVGAVAVFWRGSKAGSQGHVGFMVGQDATYLSVLGGNQGNTISVSRIAKSRLLGCRWPRTAGAISVAAMGPAVGDLTHDEA</sequence>